<evidence type="ECO:0000313" key="5">
    <source>
        <dbReference type="Proteomes" id="UP000694844"/>
    </source>
</evidence>
<feature type="region of interest" description="Disordered" evidence="4">
    <location>
        <begin position="78"/>
        <end position="134"/>
    </location>
</feature>
<dbReference type="GeneID" id="111136119"/>
<dbReference type="PANTHER" id="PTHR12940">
    <property type="entry name" value="ES-2 PROTEIN - RELATED"/>
    <property type="match status" value="1"/>
</dbReference>
<dbReference type="AlphaFoldDB" id="A0A8B8ER83"/>
<evidence type="ECO:0000256" key="2">
    <source>
        <dbReference type="ARBA" id="ARBA00009072"/>
    </source>
</evidence>
<sequence length="483" mass="53640">MAVVKKDTLSVVPASSVTVVFKKKPQKILDEDTYTKDVENIIEKDFYPDLADLKSKAEYFEAIEKNDLVKLRKFQLKHTGGRPGTSRSDFNSPATFETPDIRQEEDKPSANILKENHDDETEETERNKKQPKLSLDAYMAKNTSEDNASFAEILEETQQKHREKHAWLYENESSRKQEEQNRLMLPSIEQQAAIEARQAGLDTWKYKARNSLMYVPDGADYSAQEIIDAQKEKPKKIVHGNTRFTQYPWNQNRNKSLIKEAASAKAVINHGKIGHDGKEILPAESPRVNGYGFVATPSPVPGGDESPLMTWGEIESTPFKLEGGETPLAGAGPAFKIPEIPMRDQLAMDLAEKASRAHRDKKEKALRSVQSRLASPFSPKFGRSTSDRISSMSPAAQRLAHSRLGIGSKTDRALRASYTPSPSHRTPGSKTPISLTPSVTPKSGTPSSVKGTPGSKRGSADIQSLTDNLLQLPKRPKAADFFE</sequence>
<feature type="region of interest" description="Disordered" evidence="4">
    <location>
        <begin position="355"/>
        <end position="483"/>
    </location>
</feature>
<feature type="compositionally biased region" description="Polar residues" evidence="4">
    <location>
        <begin position="418"/>
        <end position="450"/>
    </location>
</feature>
<dbReference type="OrthoDB" id="19679at2759"/>
<feature type="compositionally biased region" description="Basic and acidic residues" evidence="4">
    <location>
        <begin position="99"/>
        <end position="108"/>
    </location>
</feature>
<comment type="similarity">
    <text evidence="2">Belongs to the ESS2 family.</text>
</comment>
<evidence type="ECO:0000256" key="4">
    <source>
        <dbReference type="SAM" id="MobiDB-lite"/>
    </source>
</evidence>
<dbReference type="PANTHER" id="PTHR12940:SF0">
    <property type="entry name" value="SPLICING FACTOR ESS-2 HOMOLOG"/>
    <property type="match status" value="1"/>
</dbReference>
<name>A0A8B8ER83_CRAVI</name>
<protein>
    <submittedName>
        <fullName evidence="6">Protein DGCR14-like</fullName>
    </submittedName>
</protein>
<dbReference type="Pfam" id="PF09751">
    <property type="entry name" value="Es2"/>
    <property type="match status" value="1"/>
</dbReference>
<keyword evidence="5" id="KW-1185">Reference proteome</keyword>
<proteinExistence type="inferred from homology"/>
<dbReference type="KEGG" id="cvn:111136119"/>
<dbReference type="InterPro" id="IPR019148">
    <property type="entry name" value="Nuclear_protein_DGCR14_ESS-2"/>
</dbReference>
<evidence type="ECO:0000256" key="3">
    <source>
        <dbReference type="ARBA" id="ARBA00023242"/>
    </source>
</evidence>
<evidence type="ECO:0000313" key="6">
    <source>
        <dbReference type="RefSeq" id="XP_022342456.1"/>
    </source>
</evidence>
<reference evidence="6" key="1">
    <citation type="submission" date="2025-08" db="UniProtKB">
        <authorList>
            <consortium name="RefSeq"/>
        </authorList>
    </citation>
    <scope>IDENTIFICATION</scope>
    <source>
        <tissue evidence="6">Whole sample</tissue>
    </source>
</reference>
<dbReference type="Proteomes" id="UP000694844">
    <property type="component" value="Chromosome 5"/>
</dbReference>
<feature type="compositionally biased region" description="Polar residues" evidence="4">
    <location>
        <begin position="383"/>
        <end position="394"/>
    </location>
</feature>
<comment type="subcellular location">
    <subcellularLocation>
        <location evidence="1">Nucleus</location>
    </subcellularLocation>
</comment>
<dbReference type="RefSeq" id="XP_022342456.1">
    <property type="nucleotide sequence ID" value="XM_022486748.1"/>
</dbReference>
<accession>A0A8B8ER83</accession>
<gene>
    <name evidence="6" type="primary">LOC111136119</name>
</gene>
<dbReference type="GO" id="GO:0071013">
    <property type="term" value="C:catalytic step 2 spliceosome"/>
    <property type="evidence" value="ECO:0007669"/>
    <property type="project" value="TreeGrafter"/>
</dbReference>
<keyword evidence="3" id="KW-0539">Nucleus</keyword>
<organism evidence="5 6">
    <name type="scientific">Crassostrea virginica</name>
    <name type="common">Eastern oyster</name>
    <dbReference type="NCBI Taxonomy" id="6565"/>
    <lineage>
        <taxon>Eukaryota</taxon>
        <taxon>Metazoa</taxon>
        <taxon>Spiralia</taxon>
        <taxon>Lophotrochozoa</taxon>
        <taxon>Mollusca</taxon>
        <taxon>Bivalvia</taxon>
        <taxon>Autobranchia</taxon>
        <taxon>Pteriomorphia</taxon>
        <taxon>Ostreida</taxon>
        <taxon>Ostreoidea</taxon>
        <taxon>Ostreidae</taxon>
        <taxon>Crassostrea</taxon>
    </lineage>
</organism>
<feature type="compositionally biased region" description="Basic and acidic residues" evidence="4">
    <location>
        <begin position="355"/>
        <end position="366"/>
    </location>
</feature>
<evidence type="ECO:0000256" key="1">
    <source>
        <dbReference type="ARBA" id="ARBA00004123"/>
    </source>
</evidence>
<feature type="compositionally biased region" description="Polar residues" evidence="4">
    <location>
        <begin position="85"/>
        <end position="95"/>
    </location>
</feature>